<gene>
    <name evidence="1" type="ORF">BT96DRAFT_509722</name>
</gene>
<name>A0A6A4GN58_9AGAR</name>
<reference evidence="1" key="1">
    <citation type="journal article" date="2019" name="Environ. Microbiol.">
        <title>Fungal ecological strategies reflected in gene transcription - a case study of two litter decomposers.</title>
        <authorList>
            <person name="Barbi F."/>
            <person name="Kohler A."/>
            <person name="Barry K."/>
            <person name="Baskaran P."/>
            <person name="Daum C."/>
            <person name="Fauchery L."/>
            <person name="Ihrmark K."/>
            <person name="Kuo A."/>
            <person name="LaButti K."/>
            <person name="Lipzen A."/>
            <person name="Morin E."/>
            <person name="Grigoriev I.V."/>
            <person name="Henrissat B."/>
            <person name="Lindahl B."/>
            <person name="Martin F."/>
        </authorList>
    </citation>
    <scope>NUCLEOTIDE SEQUENCE</scope>
    <source>
        <strain evidence="1">JB14</strain>
    </source>
</reference>
<dbReference type="AlphaFoldDB" id="A0A6A4GN58"/>
<organism evidence="1 2">
    <name type="scientific">Gymnopus androsaceus JB14</name>
    <dbReference type="NCBI Taxonomy" id="1447944"/>
    <lineage>
        <taxon>Eukaryota</taxon>
        <taxon>Fungi</taxon>
        <taxon>Dikarya</taxon>
        <taxon>Basidiomycota</taxon>
        <taxon>Agaricomycotina</taxon>
        <taxon>Agaricomycetes</taxon>
        <taxon>Agaricomycetidae</taxon>
        <taxon>Agaricales</taxon>
        <taxon>Marasmiineae</taxon>
        <taxon>Omphalotaceae</taxon>
        <taxon>Gymnopus</taxon>
    </lineage>
</organism>
<dbReference type="EMBL" id="ML769850">
    <property type="protein sequence ID" value="KAE9386750.1"/>
    <property type="molecule type" value="Genomic_DNA"/>
</dbReference>
<sequence length="261" mass="29686">MTSITPSVTVPSTSLNGAFTPWNLANTELLPKSVDVKNSYPGVPKKVWIFDPVDYNTKKERQTMVRQEYHDGVIAILQWIQKMKDSPKDHPIVITPSKALEQASEVYPNPFMGENMNISFKAAGIVVMESPGIGKSPFLNYIWNLRCHLNLPTLYIPANSTSWAWKENKLFRVQLSSCETEDLDEFLPENTWCLVDSNQQVGDVPKKIYNTLRFIIQASLPRRDQLAWVSHAPFKVFYFAMQEWSDVEFIAGLIVPGAMTN</sequence>
<accession>A0A6A4GN58</accession>
<evidence type="ECO:0000313" key="1">
    <source>
        <dbReference type="EMBL" id="KAE9386750.1"/>
    </source>
</evidence>
<proteinExistence type="predicted"/>
<protein>
    <submittedName>
        <fullName evidence="1">Uncharacterized protein</fullName>
    </submittedName>
</protein>
<dbReference type="OrthoDB" id="19861at2759"/>
<dbReference type="Proteomes" id="UP000799118">
    <property type="component" value="Unassembled WGS sequence"/>
</dbReference>
<evidence type="ECO:0000313" key="2">
    <source>
        <dbReference type="Proteomes" id="UP000799118"/>
    </source>
</evidence>
<keyword evidence="2" id="KW-1185">Reference proteome</keyword>